<evidence type="ECO:0000313" key="2">
    <source>
        <dbReference type="Proteomes" id="UP000789405"/>
    </source>
</evidence>
<keyword evidence="2" id="KW-1185">Reference proteome</keyword>
<feature type="non-terminal residue" evidence="1">
    <location>
        <position position="52"/>
    </location>
</feature>
<reference evidence="1" key="1">
    <citation type="submission" date="2021-06" db="EMBL/GenBank/DDBJ databases">
        <authorList>
            <person name="Kallberg Y."/>
            <person name="Tangrot J."/>
            <person name="Rosling A."/>
        </authorList>
    </citation>
    <scope>NUCLEOTIDE SEQUENCE</scope>
    <source>
        <strain evidence="1">MA453B</strain>
    </source>
</reference>
<protein>
    <submittedName>
        <fullName evidence="1">4421_t:CDS:1</fullName>
    </submittedName>
</protein>
<gene>
    <name evidence="1" type="ORF">DERYTH_LOCUS6559</name>
</gene>
<comment type="caution">
    <text evidence="1">The sequence shown here is derived from an EMBL/GenBank/DDBJ whole genome shotgun (WGS) entry which is preliminary data.</text>
</comment>
<dbReference type="AlphaFoldDB" id="A0A9N9BWF8"/>
<sequence>SPTFKDTIDAKQRSKSFILRINEIAEISNIINTLGMINIEDFAAFNHVFQPE</sequence>
<name>A0A9N9BWF8_9GLOM</name>
<evidence type="ECO:0000313" key="1">
    <source>
        <dbReference type="EMBL" id="CAG8578387.1"/>
    </source>
</evidence>
<organism evidence="1 2">
    <name type="scientific">Dentiscutata erythropus</name>
    <dbReference type="NCBI Taxonomy" id="1348616"/>
    <lineage>
        <taxon>Eukaryota</taxon>
        <taxon>Fungi</taxon>
        <taxon>Fungi incertae sedis</taxon>
        <taxon>Mucoromycota</taxon>
        <taxon>Glomeromycotina</taxon>
        <taxon>Glomeromycetes</taxon>
        <taxon>Diversisporales</taxon>
        <taxon>Gigasporaceae</taxon>
        <taxon>Dentiscutata</taxon>
    </lineage>
</organism>
<dbReference type="EMBL" id="CAJVPY010003005">
    <property type="protein sequence ID" value="CAG8578387.1"/>
    <property type="molecule type" value="Genomic_DNA"/>
</dbReference>
<accession>A0A9N9BWF8</accession>
<dbReference type="Proteomes" id="UP000789405">
    <property type="component" value="Unassembled WGS sequence"/>
</dbReference>
<proteinExistence type="predicted"/>